<organism evidence="2">
    <name type="scientific">Pararge aegeria</name>
    <name type="common">speckled wood butterfly</name>
    <dbReference type="NCBI Taxonomy" id="116150"/>
    <lineage>
        <taxon>Eukaryota</taxon>
        <taxon>Metazoa</taxon>
        <taxon>Ecdysozoa</taxon>
        <taxon>Arthropoda</taxon>
        <taxon>Hexapoda</taxon>
        <taxon>Insecta</taxon>
        <taxon>Pterygota</taxon>
        <taxon>Neoptera</taxon>
        <taxon>Endopterygota</taxon>
        <taxon>Lepidoptera</taxon>
        <taxon>Glossata</taxon>
        <taxon>Ditrysia</taxon>
        <taxon>Papilionoidea</taxon>
        <taxon>Nymphalidae</taxon>
        <taxon>Satyrinae</taxon>
        <taxon>Satyrini</taxon>
        <taxon>Parargina</taxon>
        <taxon>Pararge</taxon>
    </lineage>
</organism>
<reference evidence="2" key="2">
    <citation type="submission" date="2013-05" db="EMBL/GenBank/DDBJ databases">
        <authorList>
            <person name="Carter J.-M."/>
            <person name="Baker S.C."/>
            <person name="Pink R."/>
            <person name="Carter D.R.F."/>
            <person name="Collins A."/>
            <person name="Tomlin J."/>
            <person name="Gibbs M."/>
            <person name="Breuker C.J."/>
        </authorList>
    </citation>
    <scope>NUCLEOTIDE SEQUENCE</scope>
    <source>
        <tissue evidence="2">Ovary</tissue>
    </source>
</reference>
<name>S4PW35_9NEOP</name>
<accession>S4PW35</accession>
<evidence type="ECO:0000256" key="1">
    <source>
        <dbReference type="SAM" id="SignalP"/>
    </source>
</evidence>
<feature type="chain" id="PRO_5004532178" description="Secreted protein" evidence="1">
    <location>
        <begin position="19"/>
        <end position="106"/>
    </location>
</feature>
<feature type="signal peptide" evidence="1">
    <location>
        <begin position="1"/>
        <end position="18"/>
    </location>
</feature>
<sequence length="106" mass="12488">MHFRIFFFLLQLTPLIDSLLFRISCRWLYTILFYHFGTKPLKLAKCESDSRVPCFILFFNIYCYSGNRNISSMKISTVLLSRLMSYSLVTDEQRSLSTGFLFLPFG</sequence>
<dbReference type="EMBL" id="GAIX01007478">
    <property type="protein sequence ID" value="JAA85082.1"/>
    <property type="molecule type" value="Transcribed_RNA"/>
</dbReference>
<keyword evidence="1" id="KW-0732">Signal</keyword>
<dbReference type="AlphaFoldDB" id="S4PW35"/>
<reference evidence="2" key="1">
    <citation type="journal article" date="2013" name="BMC Genomics">
        <title>Unscrambling butterfly oogenesis.</title>
        <authorList>
            <person name="Carter J.M."/>
            <person name="Baker S.C."/>
            <person name="Pink R."/>
            <person name="Carter D.R."/>
            <person name="Collins A."/>
            <person name="Tomlin J."/>
            <person name="Gibbs M."/>
            <person name="Breuker C.J."/>
        </authorList>
    </citation>
    <scope>NUCLEOTIDE SEQUENCE</scope>
    <source>
        <tissue evidence="2">Ovary</tissue>
    </source>
</reference>
<evidence type="ECO:0000313" key="2">
    <source>
        <dbReference type="EMBL" id="JAA85082.1"/>
    </source>
</evidence>
<evidence type="ECO:0008006" key="3">
    <source>
        <dbReference type="Google" id="ProtNLM"/>
    </source>
</evidence>
<proteinExistence type="predicted"/>
<protein>
    <recommendedName>
        <fullName evidence="3">Secreted protein</fullName>
    </recommendedName>
</protein>